<keyword evidence="2" id="KW-0175">Coiled coil</keyword>
<feature type="region of interest" description="Disordered" evidence="3">
    <location>
        <begin position="211"/>
        <end position="236"/>
    </location>
</feature>
<protein>
    <recommendedName>
        <fullName evidence="4">NFACT RNA-binding domain-containing protein</fullName>
    </recommendedName>
</protein>
<sequence length="236" mass="27505">MVYYFEVPASSAASDDLGDLLGDDGSSSVLHYIYMGKDKFENEPLVEKSHPKNVWFHVDNLSLAHLYYQLPSELHTKSFDSLELDPELLKIMGQLTKANLIKGSKLNNVTIIYTPVENVYSNGEMDVGTVTFKNSKKVKRIHVSKKDSILINKLNKLKKEMPIQEFVASQEDRIQTLQNEKRQRERKLQQQFKEILSEKQKQREFNKDPYADLFDNGNLNSNNENRNENWVEEEFW</sequence>
<name>A0A9P7V5Z9_9ASCO</name>
<feature type="coiled-coil region" evidence="2">
    <location>
        <begin position="167"/>
        <end position="194"/>
    </location>
</feature>
<feature type="domain" description="NFACT RNA-binding" evidence="4">
    <location>
        <begin position="30"/>
        <end position="134"/>
    </location>
</feature>
<gene>
    <name evidence="5" type="ORF">KQ657_002615</name>
</gene>
<dbReference type="GeneID" id="66115989"/>
<evidence type="ECO:0000313" key="6">
    <source>
        <dbReference type="Proteomes" id="UP000790833"/>
    </source>
</evidence>
<dbReference type="Proteomes" id="UP000790833">
    <property type="component" value="Unassembled WGS sequence"/>
</dbReference>
<dbReference type="InterPro" id="IPR039730">
    <property type="entry name" value="Jlp2/Ccd25"/>
</dbReference>
<dbReference type="EMBL" id="JAHMUF010000021">
    <property type="protein sequence ID" value="KAG7192007.1"/>
    <property type="molecule type" value="Genomic_DNA"/>
</dbReference>
<accession>A0A9P7V5Z9</accession>
<evidence type="ECO:0000256" key="2">
    <source>
        <dbReference type="SAM" id="Coils"/>
    </source>
</evidence>
<evidence type="ECO:0000256" key="3">
    <source>
        <dbReference type="SAM" id="MobiDB-lite"/>
    </source>
</evidence>
<keyword evidence="6" id="KW-1185">Reference proteome</keyword>
<dbReference type="RefSeq" id="XP_043047558.1">
    <property type="nucleotide sequence ID" value="XM_043193371.1"/>
</dbReference>
<dbReference type="Pfam" id="PF05670">
    <property type="entry name" value="NFACT-R_1"/>
    <property type="match status" value="1"/>
</dbReference>
<comment type="caution">
    <text evidence="5">The sequence shown here is derived from an EMBL/GenBank/DDBJ whole genome shotgun (WGS) entry which is preliminary data.</text>
</comment>
<evidence type="ECO:0000259" key="4">
    <source>
        <dbReference type="Pfam" id="PF05670"/>
    </source>
</evidence>
<proteinExistence type="inferred from homology"/>
<dbReference type="AlphaFoldDB" id="A0A9P7V5Z9"/>
<reference evidence="5" key="1">
    <citation type="submission" date="2021-03" db="EMBL/GenBank/DDBJ databases">
        <authorList>
            <person name="Palmer J.M."/>
        </authorList>
    </citation>
    <scope>NUCLEOTIDE SEQUENCE</scope>
    <source>
        <strain evidence="5">ARV_011</strain>
    </source>
</reference>
<dbReference type="InterPro" id="IPR008532">
    <property type="entry name" value="NFACT_RNA-bd"/>
</dbReference>
<dbReference type="PANTHER" id="PTHR13049:SF2">
    <property type="entry name" value="COILED-COIL DOMAIN-CONTAINING PROTEIN 25"/>
    <property type="match status" value="1"/>
</dbReference>
<dbReference type="PANTHER" id="PTHR13049">
    <property type="entry name" value="DUF814-RELATED"/>
    <property type="match status" value="1"/>
</dbReference>
<evidence type="ECO:0000256" key="1">
    <source>
        <dbReference type="ARBA" id="ARBA00008998"/>
    </source>
</evidence>
<comment type="similarity">
    <text evidence="1">Belongs to the CCDC25 family.</text>
</comment>
<evidence type="ECO:0000313" key="5">
    <source>
        <dbReference type="EMBL" id="KAG7192007.1"/>
    </source>
</evidence>
<dbReference type="OrthoDB" id="200398at2759"/>
<organism evidence="5 6">
    <name type="scientific">Scheffersomyces spartinae</name>
    <dbReference type="NCBI Taxonomy" id="45513"/>
    <lineage>
        <taxon>Eukaryota</taxon>
        <taxon>Fungi</taxon>
        <taxon>Dikarya</taxon>
        <taxon>Ascomycota</taxon>
        <taxon>Saccharomycotina</taxon>
        <taxon>Pichiomycetes</taxon>
        <taxon>Debaryomycetaceae</taxon>
        <taxon>Scheffersomyces</taxon>
    </lineage>
</organism>